<dbReference type="InParanoid" id="Q7UG39"/>
<dbReference type="EMBL" id="BX294147">
    <property type="protein sequence ID" value="CAD78490.1"/>
    <property type="molecule type" value="Genomic_DNA"/>
</dbReference>
<dbReference type="eggNOG" id="ENOG5033P2B">
    <property type="taxonomic scope" value="Bacteria"/>
</dbReference>
<sequence>MLANTKCRVLDPFPTQLAIFYPMTAAFTFQTYVYGPDRGAFDVSMETVAGRFEALEGLFFEWDGSFTWANQSQGWQIDGTVYDNGQAIQYVDLHGRGSSAEGRQLLMERLRTLFSAFGEPASVSLMRIPDRTWQDLQGFEKDVCSTNASDR</sequence>
<dbReference type="PATRIC" id="fig|243090.15.peg.3929"/>
<gene>
    <name evidence="1" type="ordered locus">RB8146</name>
</gene>
<dbReference type="OrthoDB" id="289446at2"/>
<proteinExistence type="predicted"/>
<dbReference type="HOGENOM" id="CLU_1729933_0_0_0"/>
<reference evidence="1 2" key="1">
    <citation type="journal article" date="2003" name="Proc. Natl. Acad. Sci. U.S.A.">
        <title>Complete genome sequence of the marine planctomycete Pirellula sp. strain 1.</title>
        <authorList>
            <person name="Gloeckner F.O."/>
            <person name="Kube M."/>
            <person name="Bauer M."/>
            <person name="Teeling H."/>
            <person name="Lombardot T."/>
            <person name="Ludwig W."/>
            <person name="Gade D."/>
            <person name="Beck A."/>
            <person name="Borzym K."/>
            <person name="Heitmann K."/>
            <person name="Rabus R."/>
            <person name="Schlesner H."/>
            <person name="Amann R."/>
            <person name="Reinhardt R."/>
        </authorList>
    </citation>
    <scope>NUCLEOTIDE SEQUENCE [LARGE SCALE GENOMIC DNA]</scope>
    <source>
        <strain evidence="2">DSM 10527 / NCIMB 13988 / SH1</strain>
    </source>
</reference>
<dbReference type="EnsemblBacteria" id="CAD78490">
    <property type="protein sequence ID" value="CAD78490"/>
    <property type="gene ID" value="RB8146"/>
</dbReference>
<dbReference type="KEGG" id="rba:RB8146"/>
<evidence type="ECO:0000313" key="2">
    <source>
        <dbReference type="Proteomes" id="UP000001025"/>
    </source>
</evidence>
<dbReference type="Proteomes" id="UP000001025">
    <property type="component" value="Chromosome"/>
</dbReference>
<dbReference type="AlphaFoldDB" id="Q7UG39"/>
<evidence type="ECO:0000313" key="1">
    <source>
        <dbReference type="EMBL" id="CAD78490.1"/>
    </source>
</evidence>
<dbReference type="STRING" id="243090.RB8146"/>
<organism evidence="1 2">
    <name type="scientific">Rhodopirellula baltica (strain DSM 10527 / NCIMB 13988 / SH1)</name>
    <dbReference type="NCBI Taxonomy" id="243090"/>
    <lineage>
        <taxon>Bacteria</taxon>
        <taxon>Pseudomonadati</taxon>
        <taxon>Planctomycetota</taxon>
        <taxon>Planctomycetia</taxon>
        <taxon>Pirellulales</taxon>
        <taxon>Pirellulaceae</taxon>
        <taxon>Rhodopirellula</taxon>
    </lineage>
</organism>
<keyword evidence="2" id="KW-1185">Reference proteome</keyword>
<accession>Q7UG39</accession>
<protein>
    <submittedName>
        <fullName evidence="1">Uncharacterized protein</fullName>
    </submittedName>
</protein>
<name>Q7UG39_RHOBA</name>